<gene>
    <name evidence="1" type="ORF">EOD39_6968</name>
</gene>
<keyword evidence="2" id="KW-1185">Reference proteome</keyword>
<comment type="caution">
    <text evidence="1">The sequence shown here is derived from an EMBL/GenBank/DDBJ whole genome shotgun (WGS) entry which is preliminary data.</text>
</comment>
<dbReference type="Gene3D" id="2.120.10.80">
    <property type="entry name" value="Kelch-type beta propeller"/>
    <property type="match status" value="1"/>
</dbReference>
<dbReference type="SUPFAM" id="SSF117281">
    <property type="entry name" value="Kelch motif"/>
    <property type="match status" value="1"/>
</dbReference>
<organism evidence="1 2">
    <name type="scientific">Acipenser ruthenus</name>
    <name type="common">Sterlet sturgeon</name>
    <dbReference type="NCBI Taxonomy" id="7906"/>
    <lineage>
        <taxon>Eukaryota</taxon>
        <taxon>Metazoa</taxon>
        <taxon>Chordata</taxon>
        <taxon>Craniata</taxon>
        <taxon>Vertebrata</taxon>
        <taxon>Euteleostomi</taxon>
        <taxon>Actinopterygii</taxon>
        <taxon>Chondrostei</taxon>
        <taxon>Acipenseriformes</taxon>
        <taxon>Acipenseridae</taxon>
        <taxon>Acipenser</taxon>
    </lineage>
</organism>
<evidence type="ECO:0000313" key="2">
    <source>
        <dbReference type="Proteomes" id="UP000289886"/>
    </source>
</evidence>
<reference evidence="1 2" key="1">
    <citation type="submission" date="2019-01" db="EMBL/GenBank/DDBJ databases">
        <title>Draft Genome and Complete Hox-Cluster Characterization of the Sterlet Sturgeon (Acipenser ruthenus).</title>
        <authorList>
            <person name="Wei Q."/>
        </authorList>
    </citation>
    <scope>NUCLEOTIDE SEQUENCE [LARGE SCALE GENOMIC DNA]</scope>
    <source>
        <strain evidence="1">WHYD16114868_AA</strain>
        <tissue evidence="1">Blood</tissue>
    </source>
</reference>
<accession>A0A444U8I1</accession>
<dbReference type="AlphaFoldDB" id="A0A444U8I1"/>
<proteinExistence type="predicted"/>
<sequence>MFVIIGGCTKDEKFVSEVTCLDPLRRSQLEVAKLPITEMETEAENKKWVEFACITFRNEVYISGGKETQHDVWKYNASLNKWIQIEYLNNEYNCSMI</sequence>
<dbReference type="EMBL" id="SCEB01215078">
    <property type="protein sequence ID" value="RXM31464.1"/>
    <property type="molecule type" value="Genomic_DNA"/>
</dbReference>
<name>A0A444U8I1_ACIRT</name>
<evidence type="ECO:0000313" key="1">
    <source>
        <dbReference type="EMBL" id="RXM31464.1"/>
    </source>
</evidence>
<dbReference type="InterPro" id="IPR015915">
    <property type="entry name" value="Kelch-typ_b-propeller"/>
</dbReference>
<protein>
    <submittedName>
        <fullName evidence="1">Uncharacterized protein</fullName>
    </submittedName>
</protein>
<dbReference type="Proteomes" id="UP000289886">
    <property type="component" value="Unassembled WGS sequence"/>
</dbReference>